<keyword evidence="7" id="KW-1185">Reference proteome</keyword>
<dbReference type="Pfam" id="PF00005">
    <property type="entry name" value="ABC_tran"/>
    <property type="match status" value="1"/>
</dbReference>
<evidence type="ECO:0000256" key="4">
    <source>
        <dbReference type="ARBA" id="ARBA00038388"/>
    </source>
</evidence>
<dbReference type="EMBL" id="NQJD01000011">
    <property type="protein sequence ID" value="TAA75102.1"/>
    <property type="molecule type" value="Genomic_DNA"/>
</dbReference>
<dbReference type="GO" id="GO:0098796">
    <property type="term" value="C:membrane protein complex"/>
    <property type="evidence" value="ECO:0007669"/>
    <property type="project" value="UniProtKB-ARBA"/>
</dbReference>
<dbReference type="PANTHER" id="PTHR24220:SF86">
    <property type="entry name" value="ABC TRANSPORTER ABCH.1"/>
    <property type="match status" value="1"/>
</dbReference>
<dbReference type="GO" id="GO:0016887">
    <property type="term" value="F:ATP hydrolysis activity"/>
    <property type="evidence" value="ECO:0007669"/>
    <property type="project" value="InterPro"/>
</dbReference>
<feature type="domain" description="ABC transporter" evidence="5">
    <location>
        <begin position="7"/>
        <end position="228"/>
    </location>
</feature>
<dbReference type="InterPro" id="IPR017871">
    <property type="entry name" value="ABC_transporter-like_CS"/>
</dbReference>
<evidence type="ECO:0000313" key="6">
    <source>
        <dbReference type="EMBL" id="TAA75102.1"/>
    </source>
</evidence>
<evidence type="ECO:0000313" key="7">
    <source>
        <dbReference type="Proteomes" id="UP000316238"/>
    </source>
</evidence>
<dbReference type="GO" id="GO:0022857">
    <property type="term" value="F:transmembrane transporter activity"/>
    <property type="evidence" value="ECO:0007669"/>
    <property type="project" value="TreeGrafter"/>
</dbReference>
<keyword evidence="1" id="KW-0813">Transport</keyword>
<dbReference type="Gene3D" id="3.40.50.300">
    <property type="entry name" value="P-loop containing nucleotide triphosphate hydrolases"/>
    <property type="match status" value="1"/>
</dbReference>
<accession>A0A521G258</accession>
<evidence type="ECO:0000259" key="5">
    <source>
        <dbReference type="PROSITE" id="PS50893"/>
    </source>
</evidence>
<dbReference type="PANTHER" id="PTHR24220">
    <property type="entry name" value="IMPORT ATP-BINDING PROTEIN"/>
    <property type="match status" value="1"/>
</dbReference>
<evidence type="ECO:0000256" key="1">
    <source>
        <dbReference type="ARBA" id="ARBA00022448"/>
    </source>
</evidence>
<dbReference type="AlphaFoldDB" id="A0A521G258"/>
<dbReference type="GO" id="GO:0005524">
    <property type="term" value="F:ATP binding"/>
    <property type="evidence" value="ECO:0007669"/>
    <property type="project" value="UniProtKB-KW"/>
</dbReference>
<comment type="caution">
    <text evidence="6">The sequence shown here is derived from an EMBL/GenBank/DDBJ whole genome shotgun (WGS) entry which is preliminary data.</text>
</comment>
<keyword evidence="2" id="KW-0547">Nucleotide-binding</keyword>
<dbReference type="InterPro" id="IPR015854">
    <property type="entry name" value="ABC_transpr_LolD-like"/>
</dbReference>
<dbReference type="InterPro" id="IPR017911">
    <property type="entry name" value="MacB-like_ATP-bd"/>
</dbReference>
<organism evidence="6 7">
    <name type="scientific">Candidatus Electronema aureum</name>
    <dbReference type="NCBI Taxonomy" id="2005002"/>
    <lineage>
        <taxon>Bacteria</taxon>
        <taxon>Pseudomonadati</taxon>
        <taxon>Thermodesulfobacteriota</taxon>
        <taxon>Desulfobulbia</taxon>
        <taxon>Desulfobulbales</taxon>
        <taxon>Desulfobulbaceae</taxon>
        <taxon>Candidatus Electronema</taxon>
    </lineage>
</organism>
<dbReference type="InterPro" id="IPR003593">
    <property type="entry name" value="AAA+_ATPase"/>
</dbReference>
<dbReference type="FunFam" id="3.40.50.300:FF:000032">
    <property type="entry name" value="Export ABC transporter ATP-binding protein"/>
    <property type="match status" value="1"/>
</dbReference>
<dbReference type="PROSITE" id="PS00211">
    <property type="entry name" value="ABC_TRANSPORTER_1"/>
    <property type="match status" value="1"/>
</dbReference>
<evidence type="ECO:0000256" key="2">
    <source>
        <dbReference type="ARBA" id="ARBA00022741"/>
    </source>
</evidence>
<name>A0A521G258_9BACT</name>
<evidence type="ECO:0000256" key="3">
    <source>
        <dbReference type="ARBA" id="ARBA00022840"/>
    </source>
</evidence>
<sequence length="228" mass="25218">MTNAISISAQNLTKVYRRGTEEIFAVNNISLEIKTGEYVAFIGPSGSGKTTLINILGCLDNPTSGSLVIGGRTIFGQKKAVSERELTKVRRELFGYIFQKFYLIPTLNVLENVLLPCTFYCKDSGVEERAAELLRSLGMDKRMRHLPGQLSGGEMQRVAIARSLINRPQILLADEPTGNLDSARSHEISEVMQELNQRDGLTVILVTHNPSLAKTAHRIMELRDGMVA</sequence>
<dbReference type="InterPro" id="IPR027417">
    <property type="entry name" value="P-loop_NTPase"/>
</dbReference>
<dbReference type="CDD" id="cd03255">
    <property type="entry name" value="ABC_MJ0796_LolCDE_FtsE"/>
    <property type="match status" value="1"/>
</dbReference>
<comment type="similarity">
    <text evidence="4">Belongs to the ABC transporter superfamily. Macrolide exporter (TC 3.A.1.122) family.</text>
</comment>
<protein>
    <submittedName>
        <fullName evidence="6">ABC transport system ATP-binding protein</fullName>
    </submittedName>
</protein>
<dbReference type="SMART" id="SM00382">
    <property type="entry name" value="AAA"/>
    <property type="match status" value="1"/>
</dbReference>
<dbReference type="Proteomes" id="UP000316238">
    <property type="component" value="Unassembled WGS sequence"/>
</dbReference>
<proteinExistence type="inferred from homology"/>
<keyword evidence="3 6" id="KW-0067">ATP-binding</keyword>
<dbReference type="GO" id="GO:0005886">
    <property type="term" value="C:plasma membrane"/>
    <property type="evidence" value="ECO:0007669"/>
    <property type="project" value="TreeGrafter"/>
</dbReference>
<dbReference type="PROSITE" id="PS50893">
    <property type="entry name" value="ABC_TRANSPORTER_2"/>
    <property type="match status" value="1"/>
</dbReference>
<dbReference type="InterPro" id="IPR003439">
    <property type="entry name" value="ABC_transporter-like_ATP-bd"/>
</dbReference>
<dbReference type="SUPFAM" id="SSF52540">
    <property type="entry name" value="P-loop containing nucleoside triphosphate hydrolases"/>
    <property type="match status" value="1"/>
</dbReference>
<gene>
    <name evidence="6" type="ORF">CDV28_11128</name>
</gene>
<reference evidence="6" key="1">
    <citation type="submission" date="2017-07" db="EMBL/GenBank/DDBJ databases">
        <title>The cable genome - Insights into the physiology and evolution of filamentous bacteria capable of sulfide oxidation via long distance electron transfer.</title>
        <authorList>
            <person name="Thorup C."/>
            <person name="Bjerg J.T."/>
            <person name="Schreiber L."/>
            <person name="Nielsen L.P."/>
            <person name="Kjeldsen K.U."/>
            <person name="Boesen T."/>
            <person name="Boggild A."/>
            <person name="Meysman F."/>
            <person name="Geelhoed J."/>
            <person name="Schramm A."/>
        </authorList>
    </citation>
    <scope>NUCLEOTIDE SEQUENCE [LARGE SCALE GENOMIC DNA]</scope>
    <source>
        <strain evidence="6">GS</strain>
    </source>
</reference>